<organism evidence="2">
    <name type="scientific">uncultured Ramlibacter sp</name>
    <dbReference type="NCBI Taxonomy" id="260755"/>
    <lineage>
        <taxon>Bacteria</taxon>
        <taxon>Pseudomonadati</taxon>
        <taxon>Pseudomonadota</taxon>
        <taxon>Betaproteobacteria</taxon>
        <taxon>Burkholderiales</taxon>
        <taxon>Comamonadaceae</taxon>
        <taxon>Ramlibacter</taxon>
        <taxon>environmental samples</taxon>
    </lineage>
</organism>
<evidence type="ECO:0000256" key="1">
    <source>
        <dbReference type="SAM" id="MobiDB-lite"/>
    </source>
</evidence>
<feature type="region of interest" description="Disordered" evidence="1">
    <location>
        <begin position="1"/>
        <end position="138"/>
    </location>
</feature>
<name>A0A6J4PF04_9BURK</name>
<dbReference type="EMBL" id="CADCUX010000341">
    <property type="protein sequence ID" value="CAA9414171.1"/>
    <property type="molecule type" value="Genomic_DNA"/>
</dbReference>
<dbReference type="AlphaFoldDB" id="A0A6J4PF04"/>
<evidence type="ECO:0000313" key="2">
    <source>
        <dbReference type="EMBL" id="CAA9414171.1"/>
    </source>
</evidence>
<feature type="non-terminal residue" evidence="2">
    <location>
        <position position="1"/>
    </location>
</feature>
<proteinExistence type="predicted"/>
<feature type="compositionally biased region" description="Basic residues" evidence="1">
    <location>
        <begin position="44"/>
        <end position="53"/>
    </location>
</feature>
<feature type="non-terminal residue" evidence="2">
    <location>
        <position position="138"/>
    </location>
</feature>
<sequence>ALKRTQGPPRLRSPEAGRRTGNRKHRPHAQAGADVRHHQEARACRRTGLRRRRAGDPARRLRLPAQPRHQLHRQHRRHLHLAQSGAPLQLAHRRHDRRRGPHAQGWRALLRADQAGHGQRRAARAEQAQGDVREPHAA</sequence>
<gene>
    <name evidence="2" type="ORF">AVDCRST_MAG51-1598</name>
</gene>
<accession>A0A6J4PF04</accession>
<protein>
    <submittedName>
        <fullName evidence="2">Transcription termination factor Rho</fullName>
    </submittedName>
</protein>
<reference evidence="2" key="1">
    <citation type="submission" date="2020-02" db="EMBL/GenBank/DDBJ databases">
        <authorList>
            <person name="Meier V. D."/>
        </authorList>
    </citation>
    <scope>NUCLEOTIDE SEQUENCE</scope>
    <source>
        <strain evidence="2">AVDCRST_MAG51</strain>
    </source>
</reference>
<feature type="compositionally biased region" description="Basic residues" evidence="1">
    <location>
        <begin position="91"/>
        <end position="101"/>
    </location>
</feature>
<feature type="compositionally biased region" description="Basic residues" evidence="1">
    <location>
        <begin position="69"/>
        <end position="80"/>
    </location>
</feature>
<feature type="compositionally biased region" description="Basic and acidic residues" evidence="1">
    <location>
        <begin position="34"/>
        <end position="43"/>
    </location>
</feature>